<protein>
    <submittedName>
        <fullName evidence="2">Uncharacterized protein</fullName>
    </submittedName>
</protein>
<feature type="region of interest" description="Disordered" evidence="1">
    <location>
        <begin position="589"/>
        <end position="638"/>
    </location>
</feature>
<dbReference type="RefSeq" id="XP_056070292.1">
    <property type="nucleotide sequence ID" value="XM_056216045.1"/>
</dbReference>
<accession>A0A9W8XKK2</accession>
<comment type="caution">
    <text evidence="2">The sequence shown here is derived from an EMBL/GenBank/DDBJ whole genome shotgun (WGS) entry which is preliminary data.</text>
</comment>
<organism evidence="2 3">
    <name type="scientific">Didymosphaeria variabile</name>
    <dbReference type="NCBI Taxonomy" id="1932322"/>
    <lineage>
        <taxon>Eukaryota</taxon>
        <taxon>Fungi</taxon>
        <taxon>Dikarya</taxon>
        <taxon>Ascomycota</taxon>
        <taxon>Pezizomycotina</taxon>
        <taxon>Dothideomycetes</taxon>
        <taxon>Pleosporomycetidae</taxon>
        <taxon>Pleosporales</taxon>
        <taxon>Massarineae</taxon>
        <taxon>Didymosphaeriaceae</taxon>
        <taxon>Didymosphaeria</taxon>
    </lineage>
</organism>
<dbReference type="GeneID" id="80910810"/>
<name>A0A9W8XKK2_9PLEO</name>
<feature type="compositionally biased region" description="Pro residues" evidence="1">
    <location>
        <begin position="293"/>
        <end position="302"/>
    </location>
</feature>
<dbReference type="AlphaFoldDB" id="A0A9W8XKK2"/>
<feature type="compositionally biased region" description="Pro residues" evidence="1">
    <location>
        <begin position="339"/>
        <end position="356"/>
    </location>
</feature>
<evidence type="ECO:0000313" key="3">
    <source>
        <dbReference type="Proteomes" id="UP001140513"/>
    </source>
</evidence>
<dbReference type="EMBL" id="JAPEUX010000005">
    <property type="protein sequence ID" value="KAJ4351936.1"/>
    <property type="molecule type" value="Genomic_DNA"/>
</dbReference>
<evidence type="ECO:0000313" key="2">
    <source>
        <dbReference type="EMBL" id="KAJ4351936.1"/>
    </source>
</evidence>
<feature type="compositionally biased region" description="Polar residues" evidence="1">
    <location>
        <begin position="320"/>
        <end position="334"/>
    </location>
</feature>
<sequence>MINDKVTPLTAPPGAYPTLTVHGEEYGAEQGIYTISGGVNLYGEITLTPGGRQVLTWNQDQVERPFGPDVGNCSQPEGKTIQSQCATAQCTVGANSVELLYFPPPSTSRDLCANTSPGFNSYSVPIFSYPHASTIINSTTYWYDKAYVRYDKVSAYKWCELDNQLARHLVSVGGTYSGRLVEISSSDVSSICDWRFNPTRPYGLVIGATAKPFNFEDLVGEIPASAYQCIPRCQSGCTDIITSYYFPGLAVPPQVRAQDPEWASCVPQFDGVPDPPIALASVPNFLTSSTPSEPRPSDPPTPGQTLTTGASPTAIPITQPPSTIRFTSTISLPTSRPAPNDPGVPADPNPNDPNDPGPGISRPNDPSPKNPSSNDALPTNADPVIETPSPPQDPSNWPQPIINSPAGPTPIATIGNSIINTDPSQAGTIVIIDPNTPSGAQTLTAGSDPIVISGITISVNPTSGAIIVSGDSTLQPVGIVNGKPVFTDPGQPGVIIVGDPDLGQPLQTLSVTDPTLTIDGETLTLSPTAVVQSSFTVAGMSIVVLADGTVVINNAHTIQPGDPEIFVNGHKVVVDSDGVVWVDDQRVQLSPTSDDHSDSTTASRNTLIAPSLADSTDSETNSGPSSATEEAPQNSSIAPKEAMLPHLWNLMGLAVLMMLVV</sequence>
<dbReference type="OrthoDB" id="3944128at2759"/>
<gene>
    <name evidence="2" type="ORF">N0V89_007280</name>
</gene>
<proteinExistence type="predicted"/>
<feature type="compositionally biased region" description="Polar residues" evidence="1">
    <location>
        <begin position="604"/>
        <end position="637"/>
    </location>
</feature>
<dbReference type="Proteomes" id="UP001140513">
    <property type="component" value="Unassembled WGS sequence"/>
</dbReference>
<feature type="region of interest" description="Disordered" evidence="1">
    <location>
        <begin position="277"/>
        <end position="409"/>
    </location>
</feature>
<reference evidence="2" key="1">
    <citation type="submission" date="2022-10" db="EMBL/GenBank/DDBJ databases">
        <title>Tapping the CABI collections for fungal endophytes: first genome assemblies for Collariella, Neodidymelliopsis, Ascochyta clinopodiicola, Didymella pomorum, Didymosphaeria variabile, Neocosmospora piperis and Neocucurbitaria cava.</title>
        <authorList>
            <person name="Hill R."/>
        </authorList>
    </citation>
    <scope>NUCLEOTIDE SEQUENCE</scope>
    <source>
        <strain evidence="2">IMI 356815</strain>
    </source>
</reference>
<keyword evidence="3" id="KW-1185">Reference proteome</keyword>
<evidence type="ECO:0000256" key="1">
    <source>
        <dbReference type="SAM" id="MobiDB-lite"/>
    </source>
</evidence>